<feature type="region of interest" description="Disordered" evidence="1">
    <location>
        <begin position="1318"/>
        <end position="1337"/>
    </location>
</feature>
<dbReference type="EMBL" id="JAVRIE010000003">
    <property type="protein sequence ID" value="MDT0582720.1"/>
    <property type="molecule type" value="Genomic_DNA"/>
</dbReference>
<dbReference type="SUPFAM" id="SSF110296">
    <property type="entry name" value="Oligoxyloglucan reducing end-specific cellobiohydrolase"/>
    <property type="match status" value="1"/>
</dbReference>
<protein>
    <submittedName>
        <fullName evidence="3">Uncharacterized protein</fullName>
    </submittedName>
</protein>
<feature type="compositionally biased region" description="Basic and acidic residues" evidence="1">
    <location>
        <begin position="1573"/>
        <end position="1607"/>
    </location>
</feature>
<feature type="signal peptide" evidence="2">
    <location>
        <begin position="1"/>
        <end position="25"/>
    </location>
</feature>
<evidence type="ECO:0000256" key="2">
    <source>
        <dbReference type="SAM" id="SignalP"/>
    </source>
</evidence>
<accession>A0AAW8R4F4</accession>
<keyword evidence="4" id="KW-1185">Reference proteome</keyword>
<organism evidence="3 4">
    <name type="scientific">Brumicola blandensis</name>
    <dbReference type="NCBI Taxonomy" id="3075611"/>
    <lineage>
        <taxon>Bacteria</taxon>
        <taxon>Pseudomonadati</taxon>
        <taxon>Pseudomonadota</taxon>
        <taxon>Gammaproteobacteria</taxon>
        <taxon>Alteromonadales</taxon>
        <taxon>Alteromonadaceae</taxon>
        <taxon>Brumicola</taxon>
    </lineage>
</organism>
<keyword evidence="2" id="KW-0732">Signal</keyword>
<dbReference type="Proteomes" id="UP001249020">
    <property type="component" value="Unassembled WGS sequence"/>
</dbReference>
<evidence type="ECO:0000313" key="3">
    <source>
        <dbReference type="EMBL" id="MDT0582720.1"/>
    </source>
</evidence>
<evidence type="ECO:0000256" key="1">
    <source>
        <dbReference type="SAM" id="MobiDB-lite"/>
    </source>
</evidence>
<feature type="compositionally biased region" description="Basic and acidic residues" evidence="1">
    <location>
        <begin position="1541"/>
        <end position="1562"/>
    </location>
</feature>
<sequence>MLFSVRSLHLLACISMLCWISSAQSQSLNVNVEWRNANVEAKVIASNELGDLFYIDLEDQLVKLSHFDLQKSIMPGEYIDVHVDNQNRIWAVKKTGELGYFMSQSWTKVADGANTVYSGSDGNVVVTTNQSTVAISRNDGSTWENLGEQARAAIIRPNGDVWSVSTSGVLSQYIDGAWYGLAENALNIGLSSDGLVQLIDNNGRVSNWSPDSAAWLPVSDLTDIRAIVYSNGNSAWKLTSGNAVFGRNISGLAEDVSISEGGDGDGSTDPAEIVDETNIQFLPSVGTAQDITVGSDGSIYILNGDESVARWSNLQNNFYALGRQFSDIAALPNGELIGINEFKQFVVSSFGEWQSLTSIGNLESVSANNNSGLGVSTSSKQLYYFNSASSTPQILAGSGSHLQISHDQQQYWYLSNSQLIQCNFDSNCNAIAPNIVDFAYGPGGSLFIVDSAGMLKRRASQSSTFQIIRTENTRRVALGPNDQPWIIDENNQVLPSTFFQRDESQDQVPNDQNPGLELLVSSTELALTRTIGSDTCDFFFGEIDISLLNGNELAIDSVNLSTELNELVAVDVLNGENSAKKTIRLRGNCLQASVGDISGKLTFIAKNVSSGEIEEVNITLSLQTNIIPLIINAIPEQVILNHQLVVDSCPSTASTVLVSTNTGFPFTINNISIDDTLVGLLDISIENSQSGNQQTLSIAFNCSELSVGNKLGEISLIVNDEVTTLTSELVIPITLTVEPEEFSVIASPLNITATHRVGVDSCPQDLASIATTISSGADFTLSNIVLSSELASVVDAAVSPGGSAATQTLNVSFNCADATAGVRNGSVSATATDPETGVSAPVTIPITLTVEPEEFSVIASPLDITATHRVGVDSCPQDLASITTTISSGADFTLSNIVLSSELASVIDASVSPGGSAATQTLNVSFNCADATAGVRNGSVSATATDPETGVSAPVTIPITLTVEPEEFSVIASPLDITATHRVGVDSCPQDLASITTTISSGADFTLSNIVLSSELASVVDASVSPGGSAATQTLNVSFNCADATAGVRNGSVSATATDPETGVSAPVTIPITLTVEPEEFSVIASPLNITATHRVGVDSCPQDLASIATTISSGADFTLSNIVLSSELASVVDASVSPGGSAATQTLNVSFNCADATAGVRNGSVSATATDPETGVSAPVTIPITLTVEPEIFTVITSVSSINAIHEVGQSSCPQVLADIEIYVSSNEEFELSNITISNDFNSIIDFIISPGGLSDTQFMRVEFNCNDATSIVRTGEIQATITGTVADQVEDLVIPIELQVTDLNASPDREVINKSQEHKGKFSTGSNRQSQELNNKSKSFEEVLIIKSTDEPTFVELNMQDTKKRENSVNDIETLDSNVKSVVPSIEEQRTNAIQGQVRSEPRRLLNNTNRSIALEPDFDLPNDIGQTREQDLEILSESLNNPQTSSPEESNLGLSETNQPQDDQLDNSSLGNPFQSQNLTNGGFVVHQNQELVELNNKQEEKALKPTTLTTERLQARKLRANKLSVQTLQSNRLSAKRLAERKQQQPSNIDKKSNERSKRLQQTQSQNEEILKNSIVEKKRIERAKRLEKIKQKTDSKRSENKK</sequence>
<feature type="region of interest" description="Disordered" evidence="1">
    <location>
        <begin position="1533"/>
        <end position="1607"/>
    </location>
</feature>
<gene>
    <name evidence="3" type="ORF">RM544_09210</name>
</gene>
<name>A0AAW8R4F4_9ALTE</name>
<reference evidence="3 4" key="1">
    <citation type="submission" date="2023-09" db="EMBL/GenBank/DDBJ databases">
        <authorList>
            <person name="Rey-Velasco X."/>
        </authorList>
    </citation>
    <scope>NUCLEOTIDE SEQUENCE [LARGE SCALE GENOMIC DNA]</scope>
    <source>
        <strain evidence="3 4">W409</strain>
    </source>
</reference>
<feature type="chain" id="PRO_5043465711" evidence="2">
    <location>
        <begin position="26"/>
        <end position="1607"/>
    </location>
</feature>
<proteinExistence type="predicted"/>
<feature type="region of interest" description="Disordered" evidence="1">
    <location>
        <begin position="1442"/>
        <end position="1483"/>
    </location>
</feature>
<dbReference type="RefSeq" id="WP_311361498.1">
    <property type="nucleotide sequence ID" value="NZ_JAVRIE010000003.1"/>
</dbReference>
<evidence type="ECO:0000313" key="4">
    <source>
        <dbReference type="Proteomes" id="UP001249020"/>
    </source>
</evidence>
<feature type="compositionally biased region" description="Polar residues" evidence="1">
    <location>
        <begin position="1325"/>
        <end position="1337"/>
    </location>
</feature>
<comment type="caution">
    <text evidence="3">The sequence shown here is derived from an EMBL/GenBank/DDBJ whole genome shotgun (WGS) entry which is preliminary data.</text>
</comment>